<feature type="region of interest" description="Disordered" evidence="2">
    <location>
        <begin position="219"/>
        <end position="260"/>
    </location>
</feature>
<reference evidence="4" key="1">
    <citation type="submission" date="2020-07" db="EMBL/GenBank/DDBJ databases">
        <title>Genome sequence and genetic diversity analysis of an under-domesticated orphan crop, white fonio (Digitaria exilis).</title>
        <authorList>
            <person name="Bennetzen J.L."/>
            <person name="Chen S."/>
            <person name="Ma X."/>
            <person name="Wang X."/>
            <person name="Yssel A.E.J."/>
            <person name="Chaluvadi S.R."/>
            <person name="Johnson M."/>
            <person name="Gangashetty P."/>
            <person name="Hamidou F."/>
            <person name="Sanogo M.D."/>
            <person name="Zwaenepoel A."/>
            <person name="Wallace J."/>
            <person name="Van De Peer Y."/>
            <person name="Van Deynze A."/>
        </authorList>
    </citation>
    <scope>NUCLEOTIDE SEQUENCE</scope>
    <source>
        <tissue evidence="4">Leaves</tissue>
    </source>
</reference>
<accession>A0A835C337</accession>
<keyword evidence="1" id="KW-0175">Coiled coil</keyword>
<keyword evidence="3" id="KW-0732">Signal</keyword>
<dbReference type="OrthoDB" id="696789at2759"/>
<organism evidence="4 5">
    <name type="scientific">Digitaria exilis</name>
    <dbReference type="NCBI Taxonomy" id="1010633"/>
    <lineage>
        <taxon>Eukaryota</taxon>
        <taxon>Viridiplantae</taxon>
        <taxon>Streptophyta</taxon>
        <taxon>Embryophyta</taxon>
        <taxon>Tracheophyta</taxon>
        <taxon>Spermatophyta</taxon>
        <taxon>Magnoliopsida</taxon>
        <taxon>Liliopsida</taxon>
        <taxon>Poales</taxon>
        <taxon>Poaceae</taxon>
        <taxon>PACMAD clade</taxon>
        <taxon>Panicoideae</taxon>
        <taxon>Panicodae</taxon>
        <taxon>Paniceae</taxon>
        <taxon>Anthephorinae</taxon>
        <taxon>Digitaria</taxon>
    </lineage>
</organism>
<protein>
    <submittedName>
        <fullName evidence="4">Uncharacterized protein</fullName>
    </submittedName>
</protein>
<proteinExistence type="predicted"/>
<feature type="compositionally biased region" description="Basic and acidic residues" evidence="2">
    <location>
        <begin position="510"/>
        <end position="519"/>
    </location>
</feature>
<dbReference type="AlphaFoldDB" id="A0A835C337"/>
<sequence length="913" mass="99563">MAVAHFVKIIITVSLPVPATDVTPNAASPHQQRNCCQLTRFQVGHPHLLAINVSVAGDSSLLPYRQSASLRPSSAFSNAFCRRTMCSLAPSAPRGLDATAFLDRRRGVVAAVAPAACGVMARDPVRRVGAVVSSAAPTKKRARDGFDGNIGERDLGLVAGKVSVSVIPAQRQQRLQERMRVELDAIRVLHRKALLLCRGAGRSGTTAAAVAKDEARFSAPMEEAAPKRRKTSLLKQSTTKPVKHQRATPTPTKGSVAKPVDDKAREIRRRLDEIAQARERCRQEVLEIERTALPDETIYPRDLEELGIAFHRHTVRRSEVNGGDSIVVNRVILPLPAATCQHGCLYLPPITKFADGRSIHLSLRSTQRFLPRSRRTMCSIAPALGFDAAAASLHQRRGVAAVAPAACGVMPRKPVLRVGAAVSSAPTKKRSRDGFDGEIGQGEGLAGVKVSAIPAPGKGQKRLEERMSAELDAIRVLHRKAVLLCRGAARSGAAAPAAKGDAKFSAAGLRRREPLEAEAKRKKTSLSKPTPDAKKQSTEAVKQKQQHRCPIQRATPPPTTTMRSVAKAVDKAGEIEKTRLLEEIAVAREKCRQEVLEIERTALPDETIYPRDLEELGIAFQYAVTRTWKQAHDPAATDGWRRSLVVSHGQRYRYVRVGQGLGGFLNLREKLGHTASAALCHIYRRLGCLVLQLISSELTRLRPLPVVARPISCQLRAYVNLRTSETFRSPPARLSTNRGVVWLALPPHAMSIYTGFHCVHPPQLKTMASSQCCDNPPALNPTGGEGKVVDSFGGLKAYLAGSNDAKAAVILISDVFGHRRQIRMLQAATACSSIQLLLATSLCRCLGRSRFGASAIVAYRASSHATQLHHHRRVSRHTATWEGRRTPPPHLGRRRRSPSLWSGPSRLRLSHHR</sequence>
<comment type="caution">
    <text evidence="4">The sequence shown here is derived from an EMBL/GenBank/DDBJ whole genome shotgun (WGS) entry which is preliminary data.</text>
</comment>
<dbReference type="EMBL" id="JACEFO010001700">
    <property type="protein sequence ID" value="KAF8719833.1"/>
    <property type="molecule type" value="Genomic_DNA"/>
</dbReference>
<feature type="region of interest" description="Disordered" evidence="2">
    <location>
        <begin position="868"/>
        <end position="913"/>
    </location>
</feature>
<evidence type="ECO:0000256" key="1">
    <source>
        <dbReference type="SAM" id="Coils"/>
    </source>
</evidence>
<keyword evidence="5" id="KW-1185">Reference proteome</keyword>
<feature type="chain" id="PRO_5032335139" evidence="3">
    <location>
        <begin position="20"/>
        <end position="913"/>
    </location>
</feature>
<feature type="coiled-coil region" evidence="1">
    <location>
        <begin position="260"/>
        <end position="291"/>
    </location>
</feature>
<feature type="compositionally biased region" description="Low complexity" evidence="2">
    <location>
        <begin position="495"/>
        <end position="508"/>
    </location>
</feature>
<evidence type="ECO:0000313" key="5">
    <source>
        <dbReference type="Proteomes" id="UP000636709"/>
    </source>
</evidence>
<name>A0A835C337_9POAL</name>
<feature type="signal peptide" evidence="3">
    <location>
        <begin position="1"/>
        <end position="19"/>
    </location>
</feature>
<dbReference type="Proteomes" id="UP000636709">
    <property type="component" value="Unassembled WGS sequence"/>
</dbReference>
<gene>
    <name evidence="4" type="ORF">HU200_024591</name>
</gene>
<evidence type="ECO:0000256" key="2">
    <source>
        <dbReference type="SAM" id="MobiDB-lite"/>
    </source>
</evidence>
<feature type="region of interest" description="Disordered" evidence="2">
    <location>
        <begin position="495"/>
        <end position="562"/>
    </location>
</feature>
<evidence type="ECO:0000313" key="4">
    <source>
        <dbReference type="EMBL" id="KAF8719833.1"/>
    </source>
</evidence>
<evidence type="ECO:0000256" key="3">
    <source>
        <dbReference type="SAM" id="SignalP"/>
    </source>
</evidence>